<organism evidence="2 3">
    <name type="scientific">Flavipsychrobacter stenotrophus</name>
    <dbReference type="NCBI Taxonomy" id="2077091"/>
    <lineage>
        <taxon>Bacteria</taxon>
        <taxon>Pseudomonadati</taxon>
        <taxon>Bacteroidota</taxon>
        <taxon>Chitinophagia</taxon>
        <taxon>Chitinophagales</taxon>
        <taxon>Chitinophagaceae</taxon>
        <taxon>Flavipsychrobacter</taxon>
    </lineage>
</organism>
<reference evidence="2 3" key="1">
    <citation type="submission" date="2018-01" db="EMBL/GenBank/DDBJ databases">
        <title>A novel member of the phylum Bacteroidetes isolated from glacier ice.</title>
        <authorList>
            <person name="Liu Q."/>
            <person name="Xin Y.-H."/>
        </authorList>
    </citation>
    <scope>NUCLEOTIDE SEQUENCE [LARGE SCALE GENOMIC DNA]</scope>
    <source>
        <strain evidence="2 3">RB1R16</strain>
    </source>
</reference>
<dbReference type="RefSeq" id="WP_105037990.1">
    <property type="nucleotide sequence ID" value="NZ_PPSL01000001.1"/>
</dbReference>
<gene>
    <name evidence="2" type="ORF">CJD36_005020</name>
</gene>
<dbReference type="Proteomes" id="UP000239872">
    <property type="component" value="Unassembled WGS sequence"/>
</dbReference>
<name>A0A2S7T2W8_9BACT</name>
<feature type="chain" id="PRO_5015714758" evidence="1">
    <location>
        <begin position="23"/>
        <end position="485"/>
    </location>
</feature>
<dbReference type="OrthoDB" id="1490253at2"/>
<accession>A0A2S7T2W8</accession>
<sequence>MRYARLTLAILLLICSYNTGHAQEVIYSPLDKFDFRNGDYSVVGMTGGMLYTYRSSTDGAMLEAFDDSMNKAATIILDFFPDKIYQTRFISYNDRIVILYQALESNKVVQYAALLDEKGRLKGRPIELAKAKTGIFGAMKNYFYSAVSEDKKKIFIYTLNDRGNGVEVEGKWLDDSLKVLKKGKASFDDGKILTKGEVNIANDGTVYMATYTTVGAENYADEFWILALKEGDNKFTPCVMHLEDKYAGGGYMKIDNVNNRIYFGGFYAGRKNGSYDGVIFAKLDVATASFQNLKFIPFDDELTAAASIRQRKNPFDNYLAQQLIVKNDGGFVLISENTFITTRTNYMPGVGYYSAFYSPMNTTLIREYHYNDIMALSYNKDGVREWNSFVAKDQYSQEDGGAFASYLLLNSGGSLAFLFNDFNNTRSRIQLATMDPDGKTEVSSFTPEGNNSPDWLPRAGKQVASRILIIPCLLKKQICFAKVVF</sequence>
<keyword evidence="3" id="KW-1185">Reference proteome</keyword>
<evidence type="ECO:0000313" key="2">
    <source>
        <dbReference type="EMBL" id="PQJ13106.1"/>
    </source>
</evidence>
<dbReference type="AlphaFoldDB" id="A0A2S7T2W8"/>
<feature type="signal peptide" evidence="1">
    <location>
        <begin position="1"/>
        <end position="22"/>
    </location>
</feature>
<proteinExistence type="predicted"/>
<evidence type="ECO:0000313" key="3">
    <source>
        <dbReference type="Proteomes" id="UP000239872"/>
    </source>
</evidence>
<dbReference type="EMBL" id="PPSL01000001">
    <property type="protein sequence ID" value="PQJ13106.1"/>
    <property type="molecule type" value="Genomic_DNA"/>
</dbReference>
<keyword evidence="1" id="KW-0732">Signal</keyword>
<protein>
    <submittedName>
        <fullName evidence="2">Uncharacterized protein</fullName>
    </submittedName>
</protein>
<evidence type="ECO:0000256" key="1">
    <source>
        <dbReference type="SAM" id="SignalP"/>
    </source>
</evidence>
<comment type="caution">
    <text evidence="2">The sequence shown here is derived from an EMBL/GenBank/DDBJ whole genome shotgun (WGS) entry which is preliminary data.</text>
</comment>